<feature type="domain" description="YdbS-like PH" evidence="2">
    <location>
        <begin position="248"/>
        <end position="309"/>
    </location>
</feature>
<evidence type="ECO:0000259" key="2">
    <source>
        <dbReference type="Pfam" id="PF03703"/>
    </source>
</evidence>
<dbReference type="PANTHER" id="PTHR34473">
    <property type="entry name" value="UPF0699 TRANSMEMBRANE PROTEIN YDBS"/>
    <property type="match status" value="1"/>
</dbReference>
<keyword evidence="1" id="KW-1133">Transmembrane helix</keyword>
<evidence type="ECO:0000313" key="6">
    <source>
        <dbReference type="Proteomes" id="UP000011593"/>
    </source>
</evidence>
<feature type="transmembrane region" description="Helical" evidence="1">
    <location>
        <begin position="43"/>
        <end position="61"/>
    </location>
</feature>
<dbReference type="eggNOG" id="arCOG04619">
    <property type="taxonomic scope" value="Archaea"/>
</dbReference>
<dbReference type="Proteomes" id="UP000010843">
    <property type="component" value="Chromosome"/>
</dbReference>
<dbReference type="InterPro" id="IPR005182">
    <property type="entry name" value="YdbS-like_PH"/>
</dbReference>
<feature type="transmembrane region" description="Helical" evidence="1">
    <location>
        <begin position="376"/>
        <end position="396"/>
    </location>
</feature>
<proteinExistence type="predicted"/>
<feature type="domain" description="YdbS-like PH" evidence="2">
    <location>
        <begin position="66"/>
        <end position="146"/>
    </location>
</feature>
<dbReference type="Pfam" id="PF03703">
    <property type="entry name" value="bPH_2"/>
    <property type="match status" value="3"/>
</dbReference>
<feature type="transmembrane region" description="Helical" evidence="1">
    <location>
        <begin position="12"/>
        <end position="31"/>
    </location>
</feature>
<reference evidence="5" key="2">
    <citation type="submission" date="2012-02" db="EMBL/GenBank/DDBJ databases">
        <title>Complete sequence of chromosome of Natrinema pellirubrum DSM 15624.</title>
        <authorList>
            <person name="Lucas S."/>
            <person name="Han J."/>
            <person name="Lapidus A."/>
            <person name="Cheng J.-F."/>
            <person name="Goodwin L."/>
            <person name="Pitluck S."/>
            <person name="Peters L."/>
            <person name="Teshima H."/>
            <person name="Detter J.C."/>
            <person name="Han C."/>
            <person name="Tapia R."/>
            <person name="Land M."/>
            <person name="Hauser L."/>
            <person name="Kyrpides N."/>
            <person name="Ivanova N."/>
            <person name="Pagani I."/>
            <person name="Sproer C."/>
            <person name="Anderson I."/>
            <person name="Woyke T."/>
        </authorList>
    </citation>
    <scope>NUCLEOTIDE SEQUENCE [LARGE SCALE GENOMIC DNA]</scope>
    <source>
        <strain evidence="5">DSM 15624 / JCM 10476 / NCIMB 786</strain>
    </source>
</reference>
<feature type="transmembrane region" description="Helical" evidence="1">
    <location>
        <begin position="179"/>
        <end position="197"/>
    </location>
</feature>
<protein>
    <submittedName>
        <fullName evidence="3">Membrane protein</fullName>
    </submittedName>
    <submittedName>
        <fullName evidence="4">Membrane-flanked domain protein</fullName>
    </submittedName>
</protein>
<dbReference type="STRING" id="797303.Natpe_0366"/>
<dbReference type="PIRSF" id="PIRSF026631">
    <property type="entry name" value="UCP026631"/>
    <property type="match status" value="1"/>
</dbReference>
<dbReference type="GeneID" id="14334825"/>
<dbReference type="RefSeq" id="WP_006180317.1">
    <property type="nucleotide sequence ID" value="NC_019962.1"/>
</dbReference>
<dbReference type="HOGENOM" id="CLU_024617_6_1_2"/>
<dbReference type="PANTHER" id="PTHR34473:SF2">
    <property type="entry name" value="UPF0699 TRANSMEMBRANE PROTEIN YDBT"/>
    <property type="match status" value="1"/>
</dbReference>
<evidence type="ECO:0000313" key="5">
    <source>
        <dbReference type="Proteomes" id="UP000010843"/>
    </source>
</evidence>
<dbReference type="EMBL" id="AOIE01000025">
    <property type="protein sequence ID" value="ELY79030.1"/>
    <property type="molecule type" value="Genomic_DNA"/>
</dbReference>
<dbReference type="KEGG" id="npe:Natpe_0366"/>
<keyword evidence="1" id="KW-0472">Membrane</keyword>
<dbReference type="PATRIC" id="fig|797303.5.peg.1023"/>
<accession>L0JHJ0</accession>
<dbReference type="OrthoDB" id="107421at2157"/>
<keyword evidence="1" id="KW-0812">Transmembrane</keyword>
<feature type="domain" description="YdbS-like PH" evidence="2">
    <location>
        <begin position="396"/>
        <end position="464"/>
    </location>
</feature>
<evidence type="ECO:0000313" key="3">
    <source>
        <dbReference type="EMBL" id="AGB30298.1"/>
    </source>
</evidence>
<feature type="transmembrane region" description="Helical" evidence="1">
    <location>
        <begin position="217"/>
        <end position="241"/>
    </location>
</feature>
<reference evidence="3" key="1">
    <citation type="submission" date="2012-02" db="EMBL/GenBank/DDBJ databases">
        <title>Complete sequence of chromosome of Natrinema pellirubrum DSM 15624.</title>
        <authorList>
            <consortium name="US DOE Joint Genome Institute"/>
            <person name="Lucas S."/>
            <person name="Han J."/>
            <person name="Lapidus A."/>
            <person name="Cheng J.-F."/>
            <person name="Goodwin L."/>
            <person name="Pitluck S."/>
            <person name="Peters L."/>
            <person name="Teshima H."/>
            <person name="Detter J.C."/>
            <person name="Han C."/>
            <person name="Tapia R."/>
            <person name="Land M."/>
            <person name="Hauser L."/>
            <person name="Kyrpides N."/>
            <person name="Ivanova N."/>
            <person name="Pagani I."/>
            <person name="Sproer C."/>
            <person name="Anderson I."/>
            <person name="Woyke T."/>
        </authorList>
    </citation>
    <scope>NUCLEOTIDE SEQUENCE</scope>
    <source>
        <strain evidence="3">DSM 15624</strain>
    </source>
</reference>
<dbReference type="EMBL" id="CP003372">
    <property type="protein sequence ID" value="AGB30298.1"/>
    <property type="molecule type" value="Genomic_DNA"/>
</dbReference>
<gene>
    <name evidence="3" type="ordered locus">Natpe_0366</name>
    <name evidence="4" type="ORF">C488_04997</name>
</gene>
<keyword evidence="6" id="KW-1185">Reference proteome</keyword>
<dbReference type="AlphaFoldDB" id="L0JHJ0"/>
<evidence type="ECO:0000313" key="4">
    <source>
        <dbReference type="EMBL" id="ELY79030.1"/>
    </source>
</evidence>
<organism evidence="3 5">
    <name type="scientific">Natrinema pellirubrum (strain DSM 15624 / CIP 106293 / JCM 10476 / NCIMB 786 / 157)</name>
    <dbReference type="NCBI Taxonomy" id="797303"/>
    <lineage>
        <taxon>Archaea</taxon>
        <taxon>Methanobacteriati</taxon>
        <taxon>Methanobacteriota</taxon>
        <taxon>Stenosarchaea group</taxon>
        <taxon>Halobacteria</taxon>
        <taxon>Halobacteriales</taxon>
        <taxon>Natrialbaceae</taxon>
        <taxon>Natrinema</taxon>
    </lineage>
</organism>
<dbReference type="Proteomes" id="UP000011593">
    <property type="component" value="Unassembled WGS sequence"/>
</dbReference>
<evidence type="ECO:0000256" key="1">
    <source>
        <dbReference type="SAM" id="Phobius"/>
    </source>
</evidence>
<feature type="transmembrane region" description="Helical" evidence="1">
    <location>
        <begin position="349"/>
        <end position="370"/>
    </location>
</feature>
<name>L0JHJ0_NATP1</name>
<dbReference type="InterPro" id="IPR014529">
    <property type="entry name" value="UCP026631"/>
</dbReference>
<reference evidence="4 6" key="3">
    <citation type="journal article" date="2014" name="PLoS Genet.">
        <title>Phylogenetically driven sequencing of extremely halophilic archaea reveals strategies for static and dynamic osmo-response.</title>
        <authorList>
            <person name="Becker E.A."/>
            <person name="Seitzer P.M."/>
            <person name="Tritt A."/>
            <person name="Larsen D."/>
            <person name="Krusor M."/>
            <person name="Yao A.I."/>
            <person name="Wu D."/>
            <person name="Madern D."/>
            <person name="Eisen J.A."/>
            <person name="Darling A.E."/>
            <person name="Facciotti M.T."/>
        </authorList>
    </citation>
    <scope>NUCLEOTIDE SEQUENCE [LARGE SCALE GENOMIC DNA]</scope>
    <source>
        <strain evidence="4 6">DSM 15624</strain>
    </source>
</reference>
<sequence>MKLSQRAILARVLEQYDLGLFAMLSVLLTVLSDKSGTEAIISGLQSLVLVALFYGLFQLILQIGQWWNYELHLEDESIVVRSGIVRPKRRRIPFDRIQHSAVSTTTVSRLFGLAALKCETAGNPDEADVSVRYLEPEDAEALQQRIRSGADAASSQTPNRGRIFSFGTRTLVLYSVARLHLRTVLPAVLTGAAVLYFELESAASLRSIVVALFSDLLPLSSAVTLGLVATGGWLVGVVLAIERMAMFRLSAGDDSFRRRHGILRTIDADVSTDRIQVARIRSNPLHRIFGVVQVDVGTAGLSGVLPFGLQWPLAPLARRDVAWDLVERAAGTSQPTFQSLPAHARRRYVVRYCLMIIILTVVTAVAQQFVATIRVIPLWSCSVLFVFAPLAGHIAWTHRGYALLDDAIVVRYGFWTQRIYVVPTDNIQNLTISQSPFQKRVDLVSVRLDIASLPFLPGVPLPDISESVGGHLKRRFLETEPSSERSSEPTAT</sequence>